<evidence type="ECO:0000259" key="3">
    <source>
        <dbReference type="Pfam" id="PF19040"/>
    </source>
</evidence>
<dbReference type="GO" id="GO:0009103">
    <property type="term" value="P:lipopolysaccharide biosynthetic process"/>
    <property type="evidence" value="ECO:0007669"/>
    <property type="project" value="TreeGrafter"/>
</dbReference>
<keyword evidence="1" id="KW-0472">Membrane</keyword>
<feature type="domain" description="SGNH" evidence="3">
    <location>
        <begin position="465"/>
        <end position="686"/>
    </location>
</feature>
<dbReference type="EMBL" id="QYRP01000002">
    <property type="protein sequence ID" value="RJS45318.1"/>
    <property type="molecule type" value="Genomic_DNA"/>
</dbReference>
<keyword evidence="4" id="KW-0012">Acyltransferase</keyword>
<feature type="transmembrane region" description="Helical" evidence="1">
    <location>
        <begin position="372"/>
        <end position="391"/>
    </location>
</feature>
<organism evidence="4 5">
    <name type="scientific">Nocardioides cavernaquae</name>
    <dbReference type="NCBI Taxonomy" id="2321396"/>
    <lineage>
        <taxon>Bacteria</taxon>
        <taxon>Bacillati</taxon>
        <taxon>Actinomycetota</taxon>
        <taxon>Actinomycetes</taxon>
        <taxon>Propionibacteriales</taxon>
        <taxon>Nocardioidaceae</taxon>
        <taxon>Nocardioides</taxon>
    </lineage>
</organism>
<dbReference type="GO" id="GO:0016020">
    <property type="term" value="C:membrane"/>
    <property type="evidence" value="ECO:0007669"/>
    <property type="project" value="TreeGrafter"/>
</dbReference>
<keyword evidence="4" id="KW-0808">Transferase</keyword>
<evidence type="ECO:0000259" key="2">
    <source>
        <dbReference type="Pfam" id="PF01757"/>
    </source>
</evidence>
<keyword evidence="1" id="KW-1133">Transmembrane helix</keyword>
<comment type="caution">
    <text evidence="4">The sequence shown here is derived from an EMBL/GenBank/DDBJ whole genome shotgun (WGS) entry which is preliminary data.</text>
</comment>
<reference evidence="5" key="1">
    <citation type="submission" date="2018-09" db="EMBL/GenBank/DDBJ databases">
        <authorList>
            <person name="Zhu H."/>
        </authorList>
    </citation>
    <scope>NUCLEOTIDE SEQUENCE [LARGE SCALE GENOMIC DNA]</scope>
    <source>
        <strain evidence="5">K1W22B-1</strain>
    </source>
</reference>
<sequence>MYRLPVRPTPATDGFRPDIQALRALAVGGVVVFHLWPGALPGGYVGVDVFFVISGFLITGHLLRERAVEGRVHVGHFWARRARRLLPASLLVLLVCTIATVTLVPAPLRLQNLREIAASALYSENWRLALDSVDYLAEENSSSLVRHFWSLSTEEQFYLVVPLLLLAVFAIARRARPERAVAVALGAVVVLSLAYSIWLTETTPGVAYFSTFTRAWEFAAGGLLAAADPRLPTKLLRPAALPARVRAVAVPGTIAWVGIGLVAAAYVAFSGQTAFPGWAAALPVVGTALALWAGPASALARIGAWAPVALVGRVSYAIYLWHWPPIILMPLVTGHDLTHVEKVAIAVTTVAVAWFSTKYVEEPVRFAPRLRGSRTAIAVSAVGVVVVAGLAQGAATAQKRDDERLASTVERFKASPPRCLGAQSRDAALAPCVNHDLDGLLVPQPAVAASDDENRARCWGMERDQARVCTVVAPKDYTRTILTVGDSHANTLIGVYEKVGRAHGWRVMSAGLGGCYLTEAEQLQPSAAHAATCRAWKESVLDWAGTNTPDAVIVTHSSGDRTVVAPADQMEKVTVDGMVAAWERLPDVPVIAIVDNPKVPRDTQVCVDRDHATANERCSVPRSIAFSRFDGQAEAVKRFPRATLVDLSDFYCDETMCPPVIGHVLVYRDASHVTGTWAATLTPYIDRAVSAVMR</sequence>
<dbReference type="Proteomes" id="UP000276542">
    <property type="component" value="Unassembled WGS sequence"/>
</dbReference>
<feature type="transmembrane region" description="Helical" evidence="1">
    <location>
        <begin position="43"/>
        <end position="63"/>
    </location>
</feature>
<feature type="transmembrane region" description="Helical" evidence="1">
    <location>
        <begin position="21"/>
        <end position="37"/>
    </location>
</feature>
<name>A0A3A5H630_9ACTN</name>
<proteinExistence type="predicted"/>
<evidence type="ECO:0000313" key="5">
    <source>
        <dbReference type="Proteomes" id="UP000276542"/>
    </source>
</evidence>
<accession>A0A3A5H630</accession>
<gene>
    <name evidence="4" type="ORF">D4739_03200</name>
</gene>
<dbReference type="Pfam" id="PF01757">
    <property type="entry name" value="Acyl_transf_3"/>
    <property type="match status" value="1"/>
</dbReference>
<evidence type="ECO:0000256" key="1">
    <source>
        <dbReference type="SAM" id="Phobius"/>
    </source>
</evidence>
<feature type="transmembrane region" description="Helical" evidence="1">
    <location>
        <begin position="248"/>
        <end position="269"/>
    </location>
</feature>
<feature type="transmembrane region" description="Helical" evidence="1">
    <location>
        <begin position="180"/>
        <end position="200"/>
    </location>
</feature>
<dbReference type="PANTHER" id="PTHR23028:SF53">
    <property type="entry name" value="ACYL_TRANSF_3 DOMAIN-CONTAINING PROTEIN"/>
    <property type="match status" value="1"/>
</dbReference>
<dbReference type="PANTHER" id="PTHR23028">
    <property type="entry name" value="ACETYLTRANSFERASE"/>
    <property type="match status" value="1"/>
</dbReference>
<evidence type="ECO:0000313" key="4">
    <source>
        <dbReference type="EMBL" id="RJS45318.1"/>
    </source>
</evidence>
<keyword evidence="1" id="KW-0812">Transmembrane</keyword>
<dbReference type="InterPro" id="IPR043968">
    <property type="entry name" value="SGNH"/>
</dbReference>
<feature type="transmembrane region" description="Helical" evidence="1">
    <location>
        <begin position="275"/>
        <end position="292"/>
    </location>
</feature>
<dbReference type="GO" id="GO:0016747">
    <property type="term" value="F:acyltransferase activity, transferring groups other than amino-acyl groups"/>
    <property type="evidence" value="ECO:0007669"/>
    <property type="project" value="InterPro"/>
</dbReference>
<feature type="transmembrane region" description="Helical" evidence="1">
    <location>
        <begin position="304"/>
        <end position="323"/>
    </location>
</feature>
<feature type="domain" description="Acyltransferase 3" evidence="2">
    <location>
        <begin position="18"/>
        <end position="355"/>
    </location>
</feature>
<keyword evidence="5" id="KW-1185">Reference proteome</keyword>
<dbReference type="InterPro" id="IPR050879">
    <property type="entry name" value="Acyltransferase_3"/>
</dbReference>
<dbReference type="AlphaFoldDB" id="A0A3A5H630"/>
<feature type="transmembrane region" description="Helical" evidence="1">
    <location>
        <begin position="156"/>
        <end position="173"/>
    </location>
</feature>
<dbReference type="Pfam" id="PF19040">
    <property type="entry name" value="SGNH"/>
    <property type="match status" value="1"/>
</dbReference>
<feature type="transmembrane region" description="Helical" evidence="1">
    <location>
        <begin position="84"/>
        <end position="104"/>
    </location>
</feature>
<dbReference type="InterPro" id="IPR002656">
    <property type="entry name" value="Acyl_transf_3_dom"/>
</dbReference>
<protein>
    <submittedName>
        <fullName evidence="4">Acyltransferase</fullName>
    </submittedName>
</protein>
<dbReference type="OrthoDB" id="3404679at2"/>